<dbReference type="HOGENOM" id="CLU_3343881_0_0_9"/>
<evidence type="ECO:0000313" key="1">
    <source>
        <dbReference type="EMBL" id="EDP22355.1"/>
    </source>
</evidence>
<gene>
    <name evidence="1" type="ORF">FAEPRAM212_00812</name>
</gene>
<dbReference type="EMBL" id="ABED02000020">
    <property type="protein sequence ID" value="EDP22355.1"/>
    <property type="molecule type" value="Genomic_DNA"/>
</dbReference>
<reference evidence="1 2" key="1">
    <citation type="submission" date="2007-09" db="EMBL/GenBank/DDBJ databases">
        <title>Draft genome sequence of Faecalibacterium prausnitzii M21/2.</title>
        <authorList>
            <person name="Sudarsanam P."/>
            <person name="Ley R."/>
            <person name="Guruge J."/>
            <person name="Turnbaugh P.J."/>
            <person name="Mahowald M."/>
            <person name="Liep D."/>
            <person name="Gordon J."/>
        </authorList>
    </citation>
    <scope>NUCLEOTIDE SEQUENCE [LARGE SCALE GENOMIC DNA]</scope>
    <source>
        <strain evidence="1 2">M21/2</strain>
    </source>
</reference>
<organism evidence="1 2">
    <name type="scientific">Faecalibacterium prausnitzii M21/2</name>
    <dbReference type="NCBI Taxonomy" id="411485"/>
    <lineage>
        <taxon>Bacteria</taxon>
        <taxon>Bacillati</taxon>
        <taxon>Bacillota</taxon>
        <taxon>Clostridia</taxon>
        <taxon>Eubacteriales</taxon>
        <taxon>Oscillospiraceae</taxon>
        <taxon>Faecalibacterium</taxon>
    </lineage>
</organism>
<protein>
    <submittedName>
        <fullName evidence="1">Uncharacterized protein</fullName>
    </submittedName>
</protein>
<reference evidence="1 2" key="2">
    <citation type="submission" date="2007-09" db="EMBL/GenBank/DDBJ databases">
        <authorList>
            <person name="Fulton L."/>
            <person name="Clifton S."/>
            <person name="Fulton B."/>
            <person name="Xu J."/>
            <person name="Minx P."/>
            <person name="Pepin K.H."/>
            <person name="Johnson M."/>
            <person name="Thiruvilangam P."/>
            <person name="Bhonagiri V."/>
            <person name="Nash W.E."/>
            <person name="Mardis E.R."/>
            <person name="Wilson R.K."/>
        </authorList>
    </citation>
    <scope>NUCLEOTIDE SEQUENCE [LARGE SCALE GENOMIC DNA]</scope>
    <source>
        <strain evidence="1 2">M21/2</strain>
    </source>
</reference>
<dbReference type="AlphaFoldDB" id="A8S8M3"/>
<dbReference type="Proteomes" id="UP000005945">
    <property type="component" value="Unassembled WGS sequence"/>
</dbReference>
<evidence type="ECO:0000313" key="2">
    <source>
        <dbReference type="Proteomes" id="UP000005945"/>
    </source>
</evidence>
<accession>A8S8M3</accession>
<comment type="caution">
    <text evidence="1">The sequence shown here is derived from an EMBL/GenBank/DDBJ whole genome shotgun (WGS) entry which is preliminary data.</text>
</comment>
<proteinExistence type="predicted"/>
<name>A8S8M3_9FIRM</name>
<sequence length="37" mass="4168">MGWFPTKTGGCSPACAGFPLWLQCAERSHEKWNEGHF</sequence>